<comment type="similarity">
    <text evidence="5">Belongs to the dTDP-4-dehydrorhamnose 3,5-epimerase family.</text>
</comment>
<keyword evidence="7" id="KW-1185">Reference proteome</keyword>
<dbReference type="SUPFAM" id="SSF51182">
    <property type="entry name" value="RmlC-like cupins"/>
    <property type="match status" value="1"/>
</dbReference>
<sequence length="182" mass="20691">MKVINTHIDVVKIIEPTVFGDDRGYFCETWHQQRFEHLVTAKPCVFVQDNHSMSVKGTLRGLHFQRQQTQGKLIRVTSGQVFDVAVDLRSGSTTYGQWVGEILSAENQRQLWVPAGFAHGFFVLSDKAECLYKCTDYYHPQSEECIQWNDPTLNIQWPLNGIAPKLSAKDTQGKKFTETGAL</sequence>
<evidence type="ECO:0000313" key="7">
    <source>
        <dbReference type="Proteomes" id="UP001203212"/>
    </source>
</evidence>
<evidence type="ECO:0000256" key="2">
    <source>
        <dbReference type="ARBA" id="ARBA00001997"/>
    </source>
</evidence>
<evidence type="ECO:0000256" key="4">
    <source>
        <dbReference type="ARBA" id="ARBA00019595"/>
    </source>
</evidence>
<evidence type="ECO:0000256" key="3">
    <source>
        <dbReference type="ARBA" id="ARBA00012098"/>
    </source>
</evidence>
<dbReference type="EMBL" id="JAKILK010000005">
    <property type="protein sequence ID" value="MCL1117668.1"/>
    <property type="molecule type" value="Genomic_DNA"/>
</dbReference>
<dbReference type="InterPro" id="IPR011051">
    <property type="entry name" value="RmlC_Cupin_sf"/>
</dbReference>
<dbReference type="InterPro" id="IPR014710">
    <property type="entry name" value="RmlC-like_jellyroll"/>
</dbReference>
<dbReference type="InterPro" id="IPR000888">
    <property type="entry name" value="RmlC-like"/>
</dbReference>
<accession>A0ABT0L1U6</accession>
<name>A0ABT0L1U6_9GAMM</name>
<comment type="subunit">
    <text evidence="5">Homodimer.</text>
</comment>
<reference evidence="6 7" key="1">
    <citation type="submission" date="2022-01" db="EMBL/GenBank/DDBJ databases">
        <title>Whole genome-based taxonomy of the Shewanellaceae.</title>
        <authorList>
            <person name="Martin-Rodriguez A.J."/>
        </authorList>
    </citation>
    <scope>NUCLEOTIDE SEQUENCE [LARGE SCALE GENOMIC DNA]</scope>
    <source>
        <strain evidence="6 7">JCM 17801</strain>
    </source>
</reference>
<keyword evidence="5 6" id="KW-0413">Isomerase</keyword>
<comment type="catalytic activity">
    <reaction evidence="1 5">
        <text>dTDP-4-dehydro-6-deoxy-alpha-D-glucose = dTDP-4-dehydro-beta-L-rhamnose</text>
        <dbReference type="Rhea" id="RHEA:16969"/>
        <dbReference type="ChEBI" id="CHEBI:57649"/>
        <dbReference type="ChEBI" id="CHEBI:62830"/>
        <dbReference type="EC" id="5.1.3.13"/>
    </reaction>
</comment>
<dbReference type="GO" id="GO:0008830">
    <property type="term" value="F:dTDP-4-dehydrorhamnose 3,5-epimerase activity"/>
    <property type="evidence" value="ECO:0007669"/>
    <property type="project" value="UniProtKB-EC"/>
</dbReference>
<dbReference type="CDD" id="cd00438">
    <property type="entry name" value="cupin_RmlC"/>
    <property type="match status" value="1"/>
</dbReference>
<dbReference type="Gene3D" id="2.60.120.10">
    <property type="entry name" value="Jelly Rolls"/>
    <property type="match status" value="1"/>
</dbReference>
<comment type="pathway">
    <text evidence="5">Carbohydrate biosynthesis; dTDP-L-rhamnose biosynthesis.</text>
</comment>
<dbReference type="NCBIfam" id="TIGR01221">
    <property type="entry name" value="rmlC"/>
    <property type="match status" value="1"/>
</dbReference>
<dbReference type="Pfam" id="PF00908">
    <property type="entry name" value="dTDP_sugar_isom"/>
    <property type="match status" value="1"/>
</dbReference>
<dbReference type="PANTHER" id="PTHR21047">
    <property type="entry name" value="DTDP-6-DEOXY-D-GLUCOSE-3,5 EPIMERASE"/>
    <property type="match status" value="1"/>
</dbReference>
<evidence type="ECO:0000256" key="5">
    <source>
        <dbReference type="RuleBase" id="RU364069"/>
    </source>
</evidence>
<proteinExistence type="inferred from homology"/>
<organism evidence="6 7">
    <name type="scientific">Shewanella aestuarii</name>
    <dbReference type="NCBI Taxonomy" id="1028752"/>
    <lineage>
        <taxon>Bacteria</taxon>
        <taxon>Pseudomonadati</taxon>
        <taxon>Pseudomonadota</taxon>
        <taxon>Gammaproteobacteria</taxon>
        <taxon>Alteromonadales</taxon>
        <taxon>Shewanellaceae</taxon>
        <taxon>Shewanella</taxon>
    </lineage>
</organism>
<comment type="function">
    <text evidence="2 5">Catalyzes the epimerization of the C3' and C5'positions of dTDP-6-deoxy-D-xylo-4-hexulose, forming dTDP-6-deoxy-L-lyxo-4-hexulose.</text>
</comment>
<evidence type="ECO:0000256" key="1">
    <source>
        <dbReference type="ARBA" id="ARBA00001298"/>
    </source>
</evidence>
<comment type="caution">
    <text evidence="6">The sequence shown here is derived from an EMBL/GenBank/DDBJ whole genome shotgun (WGS) entry which is preliminary data.</text>
</comment>
<dbReference type="EC" id="5.1.3.13" evidence="3 5"/>
<dbReference type="RefSeq" id="WP_188841018.1">
    <property type="nucleotide sequence ID" value="NZ_BMOT01000005.1"/>
</dbReference>
<dbReference type="PANTHER" id="PTHR21047:SF2">
    <property type="entry name" value="THYMIDINE DIPHOSPHO-4-KETO-RHAMNOSE 3,5-EPIMERASE"/>
    <property type="match status" value="1"/>
</dbReference>
<dbReference type="Proteomes" id="UP001203212">
    <property type="component" value="Unassembled WGS sequence"/>
</dbReference>
<gene>
    <name evidence="6" type="primary">rfbC</name>
    <name evidence="6" type="ORF">L2689_10495</name>
</gene>
<evidence type="ECO:0000313" key="6">
    <source>
        <dbReference type="EMBL" id="MCL1117668.1"/>
    </source>
</evidence>
<protein>
    <recommendedName>
        <fullName evidence="4 5">dTDP-4-dehydrorhamnose 3,5-epimerase</fullName>
        <ecNumber evidence="3 5">5.1.3.13</ecNumber>
    </recommendedName>
    <alternativeName>
        <fullName evidence="5">Thymidine diphospho-4-keto-rhamnose 3,5-epimerase</fullName>
    </alternativeName>
</protein>